<sequence length="190" mass="21062">MLTLSQIRPVPRATALIAALLFIIPGAQATPELRSPEETPVNAIERESERQIESLKQLYLTNDAVSALLQHLNALLRTHAFTEDRIVDLDKPQGLVYQLDVNEARELVVRTDDYRKAGAAQHSSKSVDVSGVDPYVGYNCEARSRKCWITDPVDASSEWLTLAHEPASVEKISASMAELIKRLQQRVGSS</sequence>
<dbReference type="Proteomes" id="UP001501337">
    <property type="component" value="Unassembled WGS sequence"/>
</dbReference>
<organism evidence="1 2">
    <name type="scientific">Allohahella marinimesophila</name>
    <dbReference type="NCBI Taxonomy" id="1054972"/>
    <lineage>
        <taxon>Bacteria</taxon>
        <taxon>Pseudomonadati</taxon>
        <taxon>Pseudomonadota</taxon>
        <taxon>Gammaproteobacteria</taxon>
        <taxon>Oceanospirillales</taxon>
        <taxon>Hahellaceae</taxon>
        <taxon>Allohahella</taxon>
    </lineage>
</organism>
<comment type="caution">
    <text evidence="1">The sequence shown here is derived from an EMBL/GenBank/DDBJ whole genome shotgun (WGS) entry which is preliminary data.</text>
</comment>
<evidence type="ECO:0000313" key="1">
    <source>
        <dbReference type="EMBL" id="GAA3959101.1"/>
    </source>
</evidence>
<dbReference type="RefSeq" id="WP_344805243.1">
    <property type="nucleotide sequence ID" value="NZ_BAABBO010000007.1"/>
</dbReference>
<name>A0ABP7P3M2_9GAMM</name>
<dbReference type="EMBL" id="BAABBO010000007">
    <property type="protein sequence ID" value="GAA3959101.1"/>
    <property type="molecule type" value="Genomic_DNA"/>
</dbReference>
<evidence type="ECO:0000313" key="2">
    <source>
        <dbReference type="Proteomes" id="UP001501337"/>
    </source>
</evidence>
<accession>A0ABP7P3M2</accession>
<reference evidence="2" key="1">
    <citation type="journal article" date="2019" name="Int. J. Syst. Evol. Microbiol.">
        <title>The Global Catalogue of Microorganisms (GCM) 10K type strain sequencing project: providing services to taxonomists for standard genome sequencing and annotation.</title>
        <authorList>
            <consortium name="The Broad Institute Genomics Platform"/>
            <consortium name="The Broad Institute Genome Sequencing Center for Infectious Disease"/>
            <person name="Wu L."/>
            <person name="Ma J."/>
        </authorList>
    </citation>
    <scope>NUCLEOTIDE SEQUENCE [LARGE SCALE GENOMIC DNA]</scope>
    <source>
        <strain evidence="2">JCM 17555</strain>
    </source>
</reference>
<proteinExistence type="predicted"/>
<protein>
    <submittedName>
        <fullName evidence="1">Uncharacterized protein</fullName>
    </submittedName>
</protein>
<gene>
    <name evidence="1" type="ORF">GCM10022278_16810</name>
</gene>
<keyword evidence="2" id="KW-1185">Reference proteome</keyword>